<feature type="transmembrane region" description="Helical" evidence="7">
    <location>
        <begin position="78"/>
        <end position="95"/>
    </location>
</feature>
<comment type="function">
    <text evidence="7">Catalyzes the initial step of the lipid cycle reactions in the biosynthesis of the cell wall peptidoglycan: transfers peptidoglycan precursor phospho-MurNAc-pentapeptide from UDP-MurNAc-pentapeptide onto the lipid carrier undecaprenyl phosphate, yielding undecaprenyl-pyrophosphoryl-MurNAc-pentapeptide, known as lipid I.</text>
</comment>
<feature type="transmembrane region" description="Helical" evidence="7">
    <location>
        <begin position="6"/>
        <end position="23"/>
    </location>
</feature>
<feature type="transmembrane region" description="Helical" evidence="7">
    <location>
        <begin position="115"/>
        <end position="134"/>
    </location>
</feature>
<dbReference type="GO" id="GO:0005886">
    <property type="term" value="C:plasma membrane"/>
    <property type="evidence" value="ECO:0007669"/>
    <property type="project" value="UniProtKB-SubCell"/>
</dbReference>
<dbReference type="EC" id="2.7.8.13" evidence="7 8"/>
<feature type="binding site" evidence="9">
    <location>
        <position position="221"/>
    </location>
    <ligand>
        <name>Mg(2+)</name>
        <dbReference type="ChEBI" id="CHEBI:18420"/>
    </ligand>
</feature>
<dbReference type="PANTHER" id="PTHR22926">
    <property type="entry name" value="PHOSPHO-N-ACETYLMURAMOYL-PENTAPEPTIDE-TRANSFERASE"/>
    <property type="match status" value="1"/>
</dbReference>
<comment type="similarity">
    <text evidence="2 7">Belongs to the glycosyltransferase 4 family. MraY subfamily.</text>
</comment>
<dbReference type="GO" id="GO:0071555">
    <property type="term" value="P:cell wall organization"/>
    <property type="evidence" value="ECO:0007669"/>
    <property type="project" value="UniProtKB-KW"/>
</dbReference>
<sequence length="313" mass="34704">MLSLTILGFGLAFIIYPPFIKILKKSKDVQQIKEDGPTWHETKAGTPTMGGLLFIAIPAVVGLGIVLYRLILSQEVRGLISIVFVLVAFAGIGFIDDFKKVSQKQNLGLRARDKFVLQLLLGLIYLFISPVQPWRDYKGFFVVLVLGFCLIWVVGFSNAVNLTDGIDGLAGGTSLIVISFYLIVAFAKRNWSVLIIGSLLFGTLVAFLWFNFKPAKIFMGDLGSLAIGAFLAASSIQLGMIWSLLFVGLVFVGETLSDIIQVGYHHFTGKRVFKMAPMHHHLELSGWSEEKINYFSYILTLIVALTYIILMKV</sequence>
<keyword evidence="7" id="KW-0961">Cell wall biogenesis/degradation</keyword>
<evidence type="ECO:0000256" key="1">
    <source>
        <dbReference type="ARBA" id="ARBA00004141"/>
    </source>
</evidence>
<keyword evidence="7" id="KW-0131">Cell cycle</keyword>
<comment type="catalytic activity">
    <reaction evidence="7">
        <text>UDP-N-acetyl-alpha-D-muramoyl-L-alanyl-gamma-D-glutamyl-L-lysyl-D-alanyl-D-alanine + di-trans,octa-cis-undecaprenyl phosphate = Mur2Ac(oyl-L-Ala-gamma-D-Glu-L-Lys-D-Ala-D-Ala)-di-trans,octa-cis-undecaprenyl diphosphate + UMP</text>
        <dbReference type="Rhea" id="RHEA:21920"/>
        <dbReference type="ChEBI" id="CHEBI:57865"/>
        <dbReference type="ChEBI" id="CHEBI:60032"/>
        <dbReference type="ChEBI" id="CHEBI:60392"/>
        <dbReference type="ChEBI" id="CHEBI:70758"/>
        <dbReference type="EC" id="2.7.8.13"/>
    </reaction>
</comment>
<feature type="binding site" evidence="9">
    <location>
        <position position="161"/>
    </location>
    <ligand>
        <name>Mg(2+)</name>
        <dbReference type="ChEBI" id="CHEBI:18420"/>
    </ligand>
</feature>
<feature type="transmembrane region" description="Helical" evidence="7">
    <location>
        <begin position="292"/>
        <end position="310"/>
    </location>
</feature>
<comment type="subcellular location">
    <subcellularLocation>
        <location evidence="7">Cell membrane</location>
        <topology evidence="7">Multi-pass membrane protein</topology>
    </subcellularLocation>
    <subcellularLocation>
        <location evidence="1">Membrane</location>
        <topology evidence="1">Multi-pass membrane protein</topology>
    </subcellularLocation>
</comment>
<dbReference type="GO" id="GO:0008360">
    <property type="term" value="P:regulation of cell shape"/>
    <property type="evidence" value="ECO:0007669"/>
    <property type="project" value="UniProtKB-KW"/>
</dbReference>
<dbReference type="InterPro" id="IPR000715">
    <property type="entry name" value="Glycosyl_transferase_4"/>
</dbReference>
<dbReference type="InterPro" id="IPR018480">
    <property type="entry name" value="PNAcMuramoyl-5peptid_Trfase_CS"/>
</dbReference>
<keyword evidence="7" id="KW-0132">Cell division</keyword>
<keyword evidence="11" id="KW-1185">Reference proteome</keyword>
<keyword evidence="7" id="KW-0573">Peptidoglycan synthesis</keyword>
<dbReference type="EMBL" id="AP026802">
    <property type="protein sequence ID" value="BDR58303.1"/>
    <property type="molecule type" value="Genomic_DNA"/>
</dbReference>
<evidence type="ECO:0000256" key="2">
    <source>
        <dbReference type="ARBA" id="ARBA00005583"/>
    </source>
</evidence>
<dbReference type="PANTHER" id="PTHR22926:SF5">
    <property type="entry name" value="PHOSPHO-N-ACETYLMURAMOYL-PENTAPEPTIDE-TRANSFERASE HOMOLOG"/>
    <property type="match status" value="1"/>
</dbReference>
<reference evidence="10 11" key="1">
    <citation type="journal article" date="2023" name="Microbiol. Spectr.">
        <title>Symbiosis of Carpenter Bees with Uncharacterized Lactic Acid Bacteria Showing NAD Auxotrophy.</title>
        <authorList>
            <person name="Kawasaki S."/>
            <person name="Ozawa K."/>
            <person name="Mori T."/>
            <person name="Yamamoto A."/>
            <person name="Ito M."/>
            <person name="Ohkuma M."/>
            <person name="Sakamoto M."/>
            <person name="Matsutani M."/>
        </authorList>
    </citation>
    <scope>NUCLEOTIDE SEQUENCE [LARGE SCALE GENOMIC DNA]</scope>
    <source>
        <strain evidence="10 11">XA3</strain>
    </source>
</reference>
<evidence type="ECO:0000256" key="7">
    <source>
        <dbReference type="HAMAP-Rule" id="MF_00038"/>
    </source>
</evidence>
<evidence type="ECO:0000256" key="8">
    <source>
        <dbReference type="NCBIfam" id="TIGR00445"/>
    </source>
</evidence>
<gene>
    <name evidence="7 10" type="primary">mraY</name>
    <name evidence="10" type="ORF">XA3_07440</name>
</gene>
<dbReference type="KEGG" id="xap:XA3_07440"/>
<evidence type="ECO:0000313" key="11">
    <source>
        <dbReference type="Proteomes" id="UP001321861"/>
    </source>
</evidence>
<keyword evidence="7 9" id="KW-0460">Magnesium</keyword>
<keyword evidence="5 7" id="KW-1133">Transmembrane helix</keyword>
<dbReference type="GO" id="GO:0046872">
    <property type="term" value="F:metal ion binding"/>
    <property type="evidence" value="ECO:0007669"/>
    <property type="project" value="UniProtKB-KW"/>
</dbReference>
<dbReference type="Pfam" id="PF00953">
    <property type="entry name" value="Glycos_transf_4"/>
    <property type="match status" value="1"/>
</dbReference>
<dbReference type="AlphaFoldDB" id="A0AAU9D485"/>
<name>A0AAU9D485_9LACO</name>
<evidence type="ECO:0000256" key="6">
    <source>
        <dbReference type="ARBA" id="ARBA00023136"/>
    </source>
</evidence>
<evidence type="ECO:0000256" key="3">
    <source>
        <dbReference type="ARBA" id="ARBA00022679"/>
    </source>
</evidence>
<dbReference type="PROSITE" id="PS01348">
    <property type="entry name" value="MRAY_2"/>
    <property type="match status" value="1"/>
</dbReference>
<feature type="transmembrane region" description="Helical" evidence="7">
    <location>
        <begin position="224"/>
        <end position="252"/>
    </location>
</feature>
<keyword evidence="7" id="KW-0133">Cell shape</keyword>
<dbReference type="InterPro" id="IPR003524">
    <property type="entry name" value="PNAcMuramoyl-5peptid_Trfase"/>
</dbReference>
<evidence type="ECO:0000313" key="10">
    <source>
        <dbReference type="EMBL" id="BDR58303.1"/>
    </source>
</evidence>
<dbReference type="CDD" id="cd06852">
    <property type="entry name" value="GT_MraY"/>
    <property type="match status" value="1"/>
</dbReference>
<dbReference type="GO" id="GO:0009252">
    <property type="term" value="P:peptidoglycan biosynthetic process"/>
    <property type="evidence" value="ECO:0007669"/>
    <property type="project" value="UniProtKB-UniRule"/>
</dbReference>
<keyword evidence="3 7" id="KW-0808">Transferase</keyword>
<dbReference type="NCBIfam" id="TIGR00445">
    <property type="entry name" value="mraY"/>
    <property type="match status" value="1"/>
</dbReference>
<proteinExistence type="inferred from homology"/>
<dbReference type="GO" id="GO:0008963">
    <property type="term" value="F:phospho-N-acetylmuramoyl-pentapeptide-transferase activity"/>
    <property type="evidence" value="ECO:0007669"/>
    <property type="project" value="UniProtKB-UniRule"/>
</dbReference>
<evidence type="ECO:0000256" key="9">
    <source>
        <dbReference type="PIRSR" id="PIRSR600715-1"/>
    </source>
</evidence>
<dbReference type="HAMAP" id="MF_00038">
    <property type="entry name" value="MraY"/>
    <property type="match status" value="1"/>
</dbReference>
<evidence type="ECO:0000256" key="4">
    <source>
        <dbReference type="ARBA" id="ARBA00022692"/>
    </source>
</evidence>
<protein>
    <recommendedName>
        <fullName evidence="7 8">Phospho-N-acetylmuramoyl-pentapeptide-transferase</fullName>
        <ecNumber evidence="7 8">2.7.8.13</ecNumber>
    </recommendedName>
    <alternativeName>
        <fullName evidence="7">UDP-MurNAc-pentapeptide phosphotransferase</fullName>
    </alternativeName>
</protein>
<feature type="transmembrane region" description="Helical" evidence="7">
    <location>
        <begin position="193"/>
        <end position="212"/>
    </location>
</feature>
<dbReference type="Proteomes" id="UP001321861">
    <property type="component" value="Chromosome"/>
</dbReference>
<comment type="pathway">
    <text evidence="7">Cell wall biogenesis; peptidoglycan biosynthesis.</text>
</comment>
<comment type="cofactor">
    <cofactor evidence="7 9">
        <name>Mg(2+)</name>
        <dbReference type="ChEBI" id="CHEBI:18420"/>
    </cofactor>
</comment>
<keyword evidence="6 7" id="KW-0472">Membrane</keyword>
<evidence type="ECO:0000256" key="5">
    <source>
        <dbReference type="ARBA" id="ARBA00022989"/>
    </source>
</evidence>
<feature type="transmembrane region" description="Helical" evidence="7">
    <location>
        <begin position="140"/>
        <end position="162"/>
    </location>
</feature>
<dbReference type="Pfam" id="PF10555">
    <property type="entry name" value="MraY_sig1"/>
    <property type="match status" value="1"/>
</dbReference>
<feature type="transmembrane region" description="Helical" evidence="7">
    <location>
        <begin position="52"/>
        <end position="72"/>
    </location>
</feature>
<keyword evidence="7 9" id="KW-0479">Metal-binding</keyword>
<keyword evidence="4 7" id="KW-0812">Transmembrane</keyword>
<organism evidence="10 11">
    <name type="scientific">Xylocopilactobacillus apicola</name>
    <dbReference type="NCBI Taxonomy" id="2932184"/>
    <lineage>
        <taxon>Bacteria</taxon>
        <taxon>Bacillati</taxon>
        <taxon>Bacillota</taxon>
        <taxon>Bacilli</taxon>
        <taxon>Lactobacillales</taxon>
        <taxon>Lactobacillaceae</taxon>
        <taxon>Xylocopilactobacillus</taxon>
    </lineage>
</organism>
<keyword evidence="7" id="KW-1003">Cell membrane</keyword>
<dbReference type="GO" id="GO:0051301">
    <property type="term" value="P:cell division"/>
    <property type="evidence" value="ECO:0007669"/>
    <property type="project" value="UniProtKB-KW"/>
</dbReference>
<dbReference type="PROSITE" id="PS01347">
    <property type="entry name" value="MRAY_1"/>
    <property type="match status" value="1"/>
</dbReference>
<accession>A0AAU9D485</accession>
<feature type="transmembrane region" description="Helical" evidence="7">
    <location>
        <begin position="169"/>
        <end position="187"/>
    </location>
</feature>